<dbReference type="InterPro" id="IPR036881">
    <property type="entry name" value="Glyco_hydro_3_C_sf"/>
</dbReference>
<dbReference type="InterPro" id="IPR017853">
    <property type="entry name" value="GH"/>
</dbReference>
<feature type="transmembrane region" description="Helical" evidence="3">
    <location>
        <begin position="6"/>
        <end position="27"/>
    </location>
</feature>
<dbReference type="InterPro" id="IPR050288">
    <property type="entry name" value="Cellulose_deg_GH3"/>
</dbReference>
<comment type="similarity">
    <text evidence="1">Belongs to the glycosyl hydrolase 3 family.</text>
</comment>
<dbReference type="PANTHER" id="PTHR42715:SF10">
    <property type="entry name" value="BETA-GLUCOSIDASE"/>
    <property type="match status" value="1"/>
</dbReference>
<dbReference type="GO" id="GO:0004553">
    <property type="term" value="F:hydrolase activity, hydrolyzing O-glycosyl compounds"/>
    <property type="evidence" value="ECO:0007669"/>
    <property type="project" value="InterPro"/>
</dbReference>
<dbReference type="InterPro" id="IPR013783">
    <property type="entry name" value="Ig-like_fold"/>
</dbReference>
<dbReference type="OrthoDB" id="9805821at2"/>
<keyword evidence="3" id="KW-1133">Transmembrane helix</keyword>
<evidence type="ECO:0000313" key="5">
    <source>
        <dbReference type="EMBL" id="BAM48420.1"/>
    </source>
</evidence>
<keyword evidence="6" id="KW-1185">Reference proteome</keyword>
<dbReference type="KEGG" id="axl:AXY_22880"/>
<feature type="domain" description="Fibronectin type III-like" evidence="4">
    <location>
        <begin position="427"/>
        <end position="501"/>
    </location>
</feature>
<dbReference type="GO" id="GO:0005975">
    <property type="term" value="P:carbohydrate metabolic process"/>
    <property type="evidence" value="ECO:0007669"/>
    <property type="project" value="InterPro"/>
</dbReference>
<dbReference type="SMART" id="SM01217">
    <property type="entry name" value="Fn3_like"/>
    <property type="match status" value="1"/>
</dbReference>
<feature type="transmembrane region" description="Helical" evidence="3">
    <location>
        <begin position="48"/>
        <end position="65"/>
    </location>
</feature>
<dbReference type="InterPro" id="IPR026891">
    <property type="entry name" value="Fn3-like"/>
</dbReference>
<dbReference type="Gene3D" id="3.40.50.1700">
    <property type="entry name" value="Glycoside hydrolase family 3 C-terminal domain"/>
    <property type="match status" value="1"/>
</dbReference>
<evidence type="ECO:0000256" key="1">
    <source>
        <dbReference type="ARBA" id="ARBA00005336"/>
    </source>
</evidence>
<dbReference type="PRINTS" id="PR00133">
    <property type="entry name" value="GLHYDRLASE3"/>
</dbReference>
<evidence type="ECO:0000256" key="2">
    <source>
        <dbReference type="ARBA" id="ARBA00022801"/>
    </source>
</evidence>
<dbReference type="Pfam" id="PF01915">
    <property type="entry name" value="Glyco_hydro_3_C"/>
    <property type="match status" value="1"/>
</dbReference>
<dbReference type="InterPro" id="IPR001764">
    <property type="entry name" value="Glyco_hydro_3_N"/>
</dbReference>
<evidence type="ECO:0000259" key="4">
    <source>
        <dbReference type="SMART" id="SM01217"/>
    </source>
</evidence>
<dbReference type="Gene3D" id="3.20.20.300">
    <property type="entry name" value="Glycoside hydrolase, family 3, N-terminal domain"/>
    <property type="match status" value="1"/>
</dbReference>
<proteinExistence type="inferred from homology"/>
<dbReference type="Gene3D" id="2.60.40.10">
    <property type="entry name" value="Immunoglobulins"/>
    <property type="match status" value="1"/>
</dbReference>
<keyword evidence="3" id="KW-0472">Membrane</keyword>
<dbReference type="HOGENOM" id="CLU_005235_1_1_9"/>
<dbReference type="Proteomes" id="UP000006294">
    <property type="component" value="Chromosome"/>
</dbReference>
<keyword evidence="2 5" id="KW-0378">Hydrolase</keyword>
<feature type="transmembrane region" description="Helical" evidence="3">
    <location>
        <begin position="901"/>
        <end position="925"/>
    </location>
</feature>
<protein>
    <submittedName>
        <fullName evidence="5">Putative hydrolase</fullName>
    </submittedName>
</protein>
<reference evidence="5 6" key="1">
    <citation type="submission" date="2011-01" db="EMBL/GenBank/DDBJ databases">
        <title>Whole genome sequence of Amphibacillus xylinus NBRC 15112.</title>
        <authorList>
            <person name="Nakazawa H."/>
            <person name="Katano Y."/>
            <person name="Nakamura S."/>
            <person name="Sasagawa M."/>
            <person name="Fukada J."/>
            <person name="Arai T."/>
            <person name="Sasakura N."/>
            <person name="Mochizuki D."/>
            <person name="Hosoyama A."/>
            <person name="Harada K."/>
            <person name="Horikawa H."/>
            <person name="Kato Y."/>
            <person name="Harada T."/>
            <person name="Sasaki K."/>
            <person name="Sekiguchi M."/>
            <person name="Hodoyama M."/>
            <person name="Nishiko R."/>
            <person name="Narita H."/>
            <person name="Hanamaki A."/>
            <person name="Hata C."/>
            <person name="Konno Y."/>
            <person name="Niimura Y."/>
            <person name="Yamazaki S."/>
            <person name="Fujita N."/>
        </authorList>
    </citation>
    <scope>NUCLEOTIDE SEQUENCE [LARGE SCALE GENOMIC DNA]</scope>
    <source>
        <strain evidence="6">ATCC 51415 / DSM 6626 / JCM 7361 / LMG 17667 / NBRC 15112 / Ep01</strain>
    </source>
</reference>
<dbReference type="AlphaFoldDB" id="K0J0L8"/>
<dbReference type="InterPro" id="IPR002772">
    <property type="entry name" value="Glyco_hydro_3_C"/>
</dbReference>
<dbReference type="eggNOG" id="COG1472">
    <property type="taxonomic scope" value="Bacteria"/>
</dbReference>
<sequence length="935" mass="102230">MNVASITRIIFIAVVIISALILTVAFIRGRKKRKIGGVINRKQKWGTALLSLLLIIVVVANGAIYELNNIINQYFSTVVVNEATVTEAADASRDLTQKIVGEGIVLLENKEGILPLDGSSKINVFGMSSIRPIYGGIGSGAGDESANVTLQQGLEQAGFTVNDELTMFYEDRAPAESSTNIFALQGGNYDIFEPSANEYSESIINNAKEFSDVALVMFSRSGGEGGDLPMDMSSYEGGDADKHYLELQKVESDMLELVKSNFDKVIVVINSSNAMELGFLEEEGIDAALWIGGPGSTGFTAVGQVLSGEVNPSGRLVDTYAYDLTTAPAYYNAGNFDYVKNGKTTGEHYLEYAEGIYVGYRYYETRYVDNETGEVDQEVYDDVVQYPFGYGKSFTEFTQELVSHDEKNGKISVEVRVTNTGDVPGKEVVQVYYTPPYIIGGIEKSHVVLADFGKTKILEPNESETVTLEFNVEDMASYDYKDNGCYVLDSGNYQIKVMSDAHNVIDSFDYSVEKTVVFNEDNPRSGDLTAAVNRFDDALGDVTYVSRADWEGTLPKERVETKEASDELLYTLNANNAVAIYAQDDDTGIADITTGANNGLVLEDMVGIDYEDEKWDKLLDQLSVSDMSNLIGYGGFGTIEVESIKKDRTINIDGPAGLNSLTNSDLKGVQFQSQVVLASTFNKELANEMGIVFGDEAVSRGVAGLYAPGVNLHRTPFSGRNFEYYSEDPILTAKIGSEFVQGLKSRGVFATVKHFALNDQEINRSGVAVWSNEQAIRELYLKAFEDIVKSGQTTAIMSSYNRIGTVWAGGNKALLTDVLRNEWGFVGMVISDYANGDYMNVDQSIRAGGDIMLSTLGDTPTEASTSTHTGKQAMRRATKNILYTVVNSHAVTEPVTYGFPYWLLLLGTINFVLLGISLTGFIKLTSTKESLEKSK</sequence>
<dbReference type="Pfam" id="PF00933">
    <property type="entry name" value="Glyco_hydro_3"/>
    <property type="match status" value="1"/>
</dbReference>
<dbReference type="EMBL" id="AP012050">
    <property type="protein sequence ID" value="BAM48420.1"/>
    <property type="molecule type" value="Genomic_DNA"/>
</dbReference>
<keyword evidence="3" id="KW-0812">Transmembrane</keyword>
<dbReference type="PATRIC" id="fig|698758.3.peg.2297"/>
<dbReference type="RefSeq" id="WP_015011000.1">
    <property type="nucleotide sequence ID" value="NC_018704.1"/>
</dbReference>
<name>K0J0L8_AMPXN</name>
<dbReference type="PANTHER" id="PTHR42715">
    <property type="entry name" value="BETA-GLUCOSIDASE"/>
    <property type="match status" value="1"/>
</dbReference>
<evidence type="ECO:0000256" key="3">
    <source>
        <dbReference type="SAM" id="Phobius"/>
    </source>
</evidence>
<accession>K0J0L8</accession>
<dbReference type="SUPFAM" id="SSF52279">
    <property type="entry name" value="Beta-D-glucan exohydrolase, C-terminal domain"/>
    <property type="match status" value="1"/>
</dbReference>
<gene>
    <name evidence="5" type="ordered locus">AXY_22880</name>
</gene>
<dbReference type="SUPFAM" id="SSF51445">
    <property type="entry name" value="(Trans)glycosidases"/>
    <property type="match status" value="1"/>
</dbReference>
<organism evidence="5 6">
    <name type="scientific">Amphibacillus xylanus (strain ATCC 51415 / DSM 6626 / JCM 7361 / LMG 17667 / NBRC 15112 / Ep01)</name>
    <dbReference type="NCBI Taxonomy" id="698758"/>
    <lineage>
        <taxon>Bacteria</taxon>
        <taxon>Bacillati</taxon>
        <taxon>Bacillota</taxon>
        <taxon>Bacilli</taxon>
        <taxon>Bacillales</taxon>
        <taxon>Bacillaceae</taxon>
        <taxon>Amphibacillus</taxon>
    </lineage>
</organism>
<evidence type="ECO:0000313" key="6">
    <source>
        <dbReference type="Proteomes" id="UP000006294"/>
    </source>
</evidence>
<dbReference type="STRING" id="698758.AXY_22880"/>
<dbReference type="Pfam" id="PF14310">
    <property type="entry name" value="Fn3-like"/>
    <property type="match status" value="1"/>
</dbReference>
<dbReference type="InterPro" id="IPR036962">
    <property type="entry name" value="Glyco_hydro_3_N_sf"/>
</dbReference>